<proteinExistence type="predicted"/>
<sequence>MILAIIQARMSSSRLPGKVLKPILGKPVLALQIERTLRSKKIDKLIIATSQEHSDTPIEVLCHKIGIECYRGDLNDVLKRFNDAAEHYKATHIVRLTGDCPLVDPELIDQVITHHINGNYEYTSNIYPRSFPDGLDIEVLSKETLTRINQTATSDEDREHVTYFIDKNTTQFFMGNIAQQDDHSLMRWTLDTQDDFDFISQVYAALYHKKPNFTTLNILDYLEL</sequence>
<dbReference type="PANTHER" id="PTHR42866">
    <property type="entry name" value="3-DEOXY-MANNO-OCTULOSONATE CYTIDYLYLTRANSFERASE"/>
    <property type="match status" value="1"/>
</dbReference>
<dbReference type="Gene3D" id="3.90.550.10">
    <property type="entry name" value="Spore Coat Polysaccharide Biosynthesis Protein SpsA, Chain A"/>
    <property type="match status" value="1"/>
</dbReference>
<dbReference type="SUPFAM" id="SSF53448">
    <property type="entry name" value="Nucleotide-diphospho-sugar transferases"/>
    <property type="match status" value="1"/>
</dbReference>
<organism evidence="1 2">
    <name type="scientific">Pseudoalteromonas denitrificans DSM 6059</name>
    <dbReference type="NCBI Taxonomy" id="1123010"/>
    <lineage>
        <taxon>Bacteria</taxon>
        <taxon>Pseudomonadati</taxon>
        <taxon>Pseudomonadota</taxon>
        <taxon>Gammaproteobacteria</taxon>
        <taxon>Alteromonadales</taxon>
        <taxon>Pseudoalteromonadaceae</taxon>
        <taxon>Pseudoalteromonas</taxon>
    </lineage>
</organism>
<name>A0A1I1HRI7_9GAMM</name>
<accession>A0A1I1HRI7</accession>
<dbReference type="RefSeq" id="WP_091981640.1">
    <property type="nucleotide sequence ID" value="NZ_FOLO01000006.1"/>
</dbReference>
<evidence type="ECO:0000313" key="1">
    <source>
        <dbReference type="EMBL" id="SFC24053.1"/>
    </source>
</evidence>
<dbReference type="EMBL" id="FOLO01000006">
    <property type="protein sequence ID" value="SFC24053.1"/>
    <property type="molecule type" value="Genomic_DNA"/>
</dbReference>
<dbReference type="GO" id="GO:0005829">
    <property type="term" value="C:cytosol"/>
    <property type="evidence" value="ECO:0007669"/>
    <property type="project" value="TreeGrafter"/>
</dbReference>
<gene>
    <name evidence="1" type="ORF">SAMN02745724_01231</name>
</gene>
<dbReference type="AlphaFoldDB" id="A0A1I1HRI7"/>
<evidence type="ECO:0000313" key="2">
    <source>
        <dbReference type="Proteomes" id="UP000198862"/>
    </source>
</evidence>
<dbReference type="STRING" id="1123010.SAMN02745724_01231"/>
<dbReference type="Pfam" id="PF02348">
    <property type="entry name" value="CTP_transf_3"/>
    <property type="match status" value="1"/>
</dbReference>
<protein>
    <submittedName>
        <fullName evidence="1">Spore coat polysaccharide biosynthesis protein SpsF</fullName>
    </submittedName>
</protein>
<dbReference type="Proteomes" id="UP000198862">
    <property type="component" value="Unassembled WGS sequence"/>
</dbReference>
<dbReference type="CDD" id="cd02518">
    <property type="entry name" value="GT2_SpsF"/>
    <property type="match status" value="1"/>
</dbReference>
<dbReference type="InterPro" id="IPR029044">
    <property type="entry name" value="Nucleotide-diphossugar_trans"/>
</dbReference>
<dbReference type="PANTHER" id="PTHR42866:SF1">
    <property type="entry name" value="SPORE COAT POLYSACCHARIDE BIOSYNTHESIS PROTEIN SPSF"/>
    <property type="match status" value="1"/>
</dbReference>
<reference evidence="1 2" key="1">
    <citation type="submission" date="2016-10" db="EMBL/GenBank/DDBJ databases">
        <authorList>
            <person name="de Groot N.N."/>
        </authorList>
    </citation>
    <scope>NUCLEOTIDE SEQUENCE [LARGE SCALE GENOMIC DNA]</scope>
    <source>
        <strain evidence="1 2">DSM 6059</strain>
    </source>
</reference>
<dbReference type="OrthoDB" id="9801052at2"/>
<dbReference type="InterPro" id="IPR003329">
    <property type="entry name" value="Cytidylyl_trans"/>
</dbReference>
<keyword evidence="2" id="KW-1185">Reference proteome</keyword>